<feature type="modified residue" description="4-aspartylphosphate" evidence="7">
    <location>
        <position position="53"/>
    </location>
</feature>
<evidence type="ECO:0000256" key="1">
    <source>
        <dbReference type="ARBA" id="ARBA00004496"/>
    </source>
</evidence>
<dbReference type="SMART" id="SM01043">
    <property type="entry name" value="BTAD"/>
    <property type="match status" value="1"/>
</dbReference>
<dbReference type="RefSeq" id="WP_307230688.1">
    <property type="nucleotide sequence ID" value="NZ_JAUSTT010000018.1"/>
</dbReference>
<dbReference type="SMART" id="SM00448">
    <property type="entry name" value="REC"/>
    <property type="match status" value="1"/>
</dbReference>
<dbReference type="Gene3D" id="3.40.50.2300">
    <property type="match status" value="1"/>
</dbReference>
<proteinExistence type="predicted"/>
<dbReference type="InterPro" id="IPR011006">
    <property type="entry name" value="CheY-like_superfamily"/>
</dbReference>
<evidence type="ECO:0000313" key="9">
    <source>
        <dbReference type="EMBL" id="MDQ0177035.1"/>
    </source>
</evidence>
<comment type="subcellular location">
    <subcellularLocation>
        <location evidence="1">Cytoplasm</location>
    </subcellularLocation>
</comment>
<evidence type="ECO:0000256" key="3">
    <source>
        <dbReference type="ARBA" id="ARBA00023012"/>
    </source>
</evidence>
<evidence type="ECO:0000256" key="2">
    <source>
        <dbReference type="ARBA" id="ARBA00022490"/>
    </source>
</evidence>
<evidence type="ECO:0000256" key="7">
    <source>
        <dbReference type="PROSITE-ProRule" id="PRU00169"/>
    </source>
</evidence>
<evidence type="ECO:0000256" key="5">
    <source>
        <dbReference type="ARBA" id="ARBA00023125"/>
    </source>
</evidence>
<dbReference type="Gene3D" id="1.10.10.10">
    <property type="entry name" value="Winged helix-like DNA-binding domain superfamily/Winged helix DNA-binding domain"/>
    <property type="match status" value="1"/>
</dbReference>
<dbReference type="InterPro" id="IPR051677">
    <property type="entry name" value="AfsR-DnrI-RedD_regulator"/>
</dbReference>
<dbReference type="Pfam" id="PF00072">
    <property type="entry name" value="Response_reg"/>
    <property type="match status" value="1"/>
</dbReference>
<dbReference type="SUPFAM" id="SSF48452">
    <property type="entry name" value="TPR-like"/>
    <property type="match status" value="1"/>
</dbReference>
<dbReference type="Pfam" id="PF03704">
    <property type="entry name" value="BTAD"/>
    <property type="match status" value="1"/>
</dbReference>
<keyword evidence="10" id="KW-1185">Reference proteome</keyword>
<organism evidence="9 10">
    <name type="scientific">Bacillus chungangensis</name>
    <dbReference type="NCBI Taxonomy" id="587633"/>
    <lineage>
        <taxon>Bacteria</taxon>
        <taxon>Bacillati</taxon>
        <taxon>Bacillota</taxon>
        <taxon>Bacilli</taxon>
        <taxon>Bacillales</taxon>
        <taxon>Bacillaceae</taxon>
        <taxon>Bacillus</taxon>
    </lineage>
</organism>
<keyword evidence="5" id="KW-0238">DNA-binding</keyword>
<gene>
    <name evidence="9" type="ORF">J2S08_002914</name>
</gene>
<keyword evidence="6" id="KW-0804">Transcription</keyword>
<keyword evidence="4" id="KW-0805">Transcription regulation</keyword>
<dbReference type="EMBL" id="JAUSTT010000018">
    <property type="protein sequence ID" value="MDQ0177035.1"/>
    <property type="molecule type" value="Genomic_DNA"/>
</dbReference>
<keyword evidence="7" id="KW-0597">Phosphoprotein</keyword>
<protein>
    <submittedName>
        <fullName evidence="9">Two-component SAPR family response regulator</fullName>
    </submittedName>
</protein>
<dbReference type="InterPro" id="IPR016032">
    <property type="entry name" value="Sig_transdc_resp-reg_C-effctor"/>
</dbReference>
<dbReference type="InterPro" id="IPR005158">
    <property type="entry name" value="BTAD"/>
</dbReference>
<dbReference type="InterPro" id="IPR036388">
    <property type="entry name" value="WH-like_DNA-bd_sf"/>
</dbReference>
<reference evidence="9 10" key="1">
    <citation type="submission" date="2023-07" db="EMBL/GenBank/DDBJ databases">
        <title>Genomic Encyclopedia of Type Strains, Phase IV (KMG-IV): sequencing the most valuable type-strain genomes for metagenomic binning, comparative biology and taxonomic classification.</title>
        <authorList>
            <person name="Goeker M."/>
        </authorList>
    </citation>
    <scope>NUCLEOTIDE SEQUENCE [LARGE SCALE GENOMIC DNA]</scope>
    <source>
        <strain evidence="9 10">DSM 23837</strain>
    </source>
</reference>
<sequence length="357" mass="42417">MIALIVDDEPLAMKQLYRLLKESRMFSTIVTFNDAVDARAYVKNNAFDIAFLDIEMPIISGIELADTIQSLYPHVHIVFITAFDEYAVKAFEMNALDYIVKPVTKKRLKISIERAQLAKTSTKKEQTKKQEGMIHCFGSLAFTVSTEPHKEREVKWRTSKARELFCYLLHYRNKIIRKDIFLDLFWPDIDIKRANTQFYSTIYQIRKTLHTIHLDIKLTRYETGYQLELQDVLVDVDEWETSLQRLGNVKDDNIEKHLEMMGYYTQPYFDYYDYVWAESEKMRLQHLWLQHAQQIVAFLIEKKAYERAIKICYRIQTIDPYQEQIYHTLIDLYNKVGNIEAAIEQYSLLQKIKQDIT</sequence>
<feature type="domain" description="Response regulatory" evidence="8">
    <location>
        <begin position="2"/>
        <end position="116"/>
    </location>
</feature>
<evidence type="ECO:0000256" key="4">
    <source>
        <dbReference type="ARBA" id="ARBA00023015"/>
    </source>
</evidence>
<dbReference type="PROSITE" id="PS50110">
    <property type="entry name" value="RESPONSE_REGULATORY"/>
    <property type="match status" value="1"/>
</dbReference>
<dbReference type="Gene3D" id="1.25.40.10">
    <property type="entry name" value="Tetratricopeptide repeat domain"/>
    <property type="match status" value="1"/>
</dbReference>
<dbReference type="InterPro" id="IPR011990">
    <property type="entry name" value="TPR-like_helical_dom_sf"/>
</dbReference>
<evidence type="ECO:0000259" key="8">
    <source>
        <dbReference type="PROSITE" id="PS50110"/>
    </source>
</evidence>
<dbReference type="InterPro" id="IPR001789">
    <property type="entry name" value="Sig_transdc_resp-reg_receiver"/>
</dbReference>
<keyword evidence="2" id="KW-0963">Cytoplasm</keyword>
<evidence type="ECO:0000313" key="10">
    <source>
        <dbReference type="Proteomes" id="UP001223586"/>
    </source>
</evidence>
<dbReference type="PANTHER" id="PTHR35807:SF2">
    <property type="entry name" value="TRANSCRIPTIONAL ACTIVATOR DOMAIN"/>
    <property type="match status" value="1"/>
</dbReference>
<accession>A0ABT9WV13</accession>
<comment type="caution">
    <text evidence="9">The sequence shown here is derived from an EMBL/GenBank/DDBJ whole genome shotgun (WGS) entry which is preliminary data.</text>
</comment>
<dbReference type="PANTHER" id="PTHR35807">
    <property type="entry name" value="TRANSCRIPTIONAL REGULATOR REDD-RELATED"/>
    <property type="match status" value="1"/>
</dbReference>
<dbReference type="Proteomes" id="UP001223586">
    <property type="component" value="Unassembled WGS sequence"/>
</dbReference>
<dbReference type="SUPFAM" id="SSF46894">
    <property type="entry name" value="C-terminal effector domain of the bipartite response regulators"/>
    <property type="match status" value="1"/>
</dbReference>
<name>A0ABT9WV13_9BACI</name>
<keyword evidence="3" id="KW-0902">Two-component regulatory system</keyword>
<dbReference type="SUPFAM" id="SSF52172">
    <property type="entry name" value="CheY-like"/>
    <property type="match status" value="1"/>
</dbReference>
<evidence type="ECO:0000256" key="6">
    <source>
        <dbReference type="ARBA" id="ARBA00023163"/>
    </source>
</evidence>